<keyword evidence="1" id="KW-0689">Ribosomal protein</keyword>
<geneLocation type="chloroplast" evidence="1"/>
<dbReference type="EMBL" id="MZ274137">
    <property type="protein sequence ID" value="QWY89261.1"/>
    <property type="molecule type" value="Genomic_DNA"/>
</dbReference>
<gene>
    <name evidence="1" type="primary">rpl32</name>
</gene>
<proteinExistence type="predicted"/>
<dbReference type="AlphaFoldDB" id="A0A8F3EJK9"/>
<keyword evidence="1" id="KW-0934">Plastid</keyword>
<protein>
    <submittedName>
        <fullName evidence="1">Ribosomal protein L32</fullName>
    </submittedName>
</protein>
<accession>A0A8F3EJK9</accession>
<organism evidence="1">
    <name type="scientific">Testulea gabonensis</name>
    <dbReference type="NCBI Taxonomy" id="1501080"/>
    <lineage>
        <taxon>Eukaryota</taxon>
        <taxon>Viridiplantae</taxon>
        <taxon>Streptophyta</taxon>
        <taxon>Embryophyta</taxon>
        <taxon>Tracheophyta</taxon>
        <taxon>Spermatophyta</taxon>
        <taxon>Magnoliopsida</taxon>
        <taxon>eudicotyledons</taxon>
        <taxon>Gunneridae</taxon>
        <taxon>Pentapetalae</taxon>
        <taxon>rosids</taxon>
        <taxon>fabids</taxon>
        <taxon>Malpighiales</taxon>
        <taxon>Ochnaceae</taxon>
        <taxon>Testulea</taxon>
    </lineage>
</organism>
<evidence type="ECO:0000313" key="1">
    <source>
        <dbReference type="EMBL" id="QWY89261.1"/>
    </source>
</evidence>
<keyword evidence="1" id="KW-0687">Ribonucleoprotein</keyword>
<dbReference type="GO" id="GO:0005840">
    <property type="term" value="C:ribosome"/>
    <property type="evidence" value="ECO:0007669"/>
    <property type="project" value="UniProtKB-KW"/>
</dbReference>
<name>A0A8F3EJK9_9ROSI</name>
<reference evidence="1" key="1">
    <citation type="journal article" date="2021" name="PLoS ONE">
        <title>Genome skimming reveals novel plastid markers for the molecular identification of illegally logged African timber species.</title>
        <authorList>
            <person name="Mascarello M."/>
            <person name="Amalfi M."/>
            <person name="Asselman P."/>
            <person name="Smets E."/>
            <person name="Hardy O.J."/>
            <person name="Beeckman H."/>
            <person name="Janssens S.B."/>
        </authorList>
    </citation>
    <scope>NUCLEOTIDE SEQUENCE</scope>
</reference>
<keyword evidence="1" id="KW-0150">Chloroplast</keyword>
<sequence length="27" mass="3061">MAVPKVLLSKKSVFEKIFGKERAIGQR</sequence>